<evidence type="ECO:0000256" key="4">
    <source>
        <dbReference type="ARBA" id="ARBA00023004"/>
    </source>
</evidence>
<dbReference type="SUPFAM" id="SSF46458">
    <property type="entry name" value="Globin-like"/>
    <property type="match status" value="1"/>
</dbReference>
<dbReference type="GO" id="GO:0019825">
    <property type="term" value="F:oxygen binding"/>
    <property type="evidence" value="ECO:0007669"/>
    <property type="project" value="InterPro"/>
</dbReference>
<dbReference type="AlphaFoldDB" id="A0A1W2CV83"/>
<dbReference type="STRING" id="1434700.SAMN06296427_11164"/>
<keyword evidence="4" id="KW-0408">Iron</keyword>
<evidence type="ECO:0000256" key="3">
    <source>
        <dbReference type="ARBA" id="ARBA00022723"/>
    </source>
</evidence>
<name>A0A1W2CV83_9FLAO</name>
<dbReference type="GO" id="GO:0020037">
    <property type="term" value="F:heme binding"/>
    <property type="evidence" value="ECO:0007669"/>
    <property type="project" value="InterPro"/>
</dbReference>
<keyword evidence="3" id="KW-0479">Metal-binding</keyword>
<keyword evidence="6" id="KW-1185">Reference proteome</keyword>
<dbReference type="Pfam" id="PF01152">
    <property type="entry name" value="Bac_globin"/>
    <property type="match status" value="1"/>
</dbReference>
<evidence type="ECO:0000256" key="1">
    <source>
        <dbReference type="ARBA" id="ARBA00022448"/>
    </source>
</evidence>
<dbReference type="InterPro" id="IPR009050">
    <property type="entry name" value="Globin-like_sf"/>
</dbReference>
<organism evidence="5 6">
    <name type="scientific">Moheibacter sediminis</name>
    <dbReference type="NCBI Taxonomy" id="1434700"/>
    <lineage>
        <taxon>Bacteria</taxon>
        <taxon>Pseudomonadati</taxon>
        <taxon>Bacteroidota</taxon>
        <taxon>Flavobacteriia</taxon>
        <taxon>Flavobacteriales</taxon>
        <taxon>Weeksellaceae</taxon>
        <taxon>Moheibacter</taxon>
    </lineage>
</organism>
<dbReference type="EMBL" id="FWXS01000011">
    <property type="protein sequence ID" value="SMC88638.1"/>
    <property type="molecule type" value="Genomic_DNA"/>
</dbReference>
<keyword evidence="1" id="KW-0813">Transport</keyword>
<evidence type="ECO:0000256" key="2">
    <source>
        <dbReference type="ARBA" id="ARBA00022617"/>
    </source>
</evidence>
<reference evidence="5 6" key="1">
    <citation type="submission" date="2017-04" db="EMBL/GenBank/DDBJ databases">
        <authorList>
            <person name="Afonso C.L."/>
            <person name="Miller P.J."/>
            <person name="Scott M.A."/>
            <person name="Spackman E."/>
            <person name="Goraichik I."/>
            <person name="Dimitrov K.M."/>
            <person name="Suarez D.L."/>
            <person name="Swayne D.E."/>
        </authorList>
    </citation>
    <scope>NUCLEOTIDE SEQUENCE [LARGE SCALE GENOMIC DNA]</scope>
    <source>
        <strain evidence="5 6">CGMCC 1.12708</strain>
    </source>
</reference>
<dbReference type="Proteomes" id="UP000192393">
    <property type="component" value="Unassembled WGS sequence"/>
</dbReference>
<dbReference type="CDD" id="cd08916">
    <property type="entry name" value="TrHb3_P"/>
    <property type="match status" value="1"/>
</dbReference>
<dbReference type="RefSeq" id="WP_084018812.1">
    <property type="nucleotide sequence ID" value="NZ_FWXS01000011.1"/>
</dbReference>
<proteinExistence type="predicted"/>
<dbReference type="InterPro" id="IPR012292">
    <property type="entry name" value="Globin/Proto"/>
</dbReference>
<gene>
    <name evidence="5" type="ORF">SAMN06296427_11164</name>
</gene>
<sequence length="129" mass="15670">MKTEIATLENIKLLVDDFYGKVRGDKLIGYIFDDVIKDNWNEHLEKMYSFWQTILLHEYTYKGAPFPKHLQLPVEKHHFDRWLELFHETIDTYFEGEKAEELRMRSVKMAEMFMMKINFHRENPGKLIQ</sequence>
<accession>A0A1W2CV83</accession>
<dbReference type="OrthoDB" id="25954at2"/>
<dbReference type="Gene3D" id="1.10.490.10">
    <property type="entry name" value="Globins"/>
    <property type="match status" value="1"/>
</dbReference>
<keyword evidence="2" id="KW-0349">Heme</keyword>
<dbReference type="GO" id="GO:0046872">
    <property type="term" value="F:metal ion binding"/>
    <property type="evidence" value="ECO:0007669"/>
    <property type="project" value="UniProtKB-KW"/>
</dbReference>
<dbReference type="InterPro" id="IPR001486">
    <property type="entry name" value="Hemoglobin_trunc"/>
</dbReference>
<protein>
    <submittedName>
        <fullName evidence="5">Hemoglobin</fullName>
    </submittedName>
</protein>
<evidence type="ECO:0000313" key="6">
    <source>
        <dbReference type="Proteomes" id="UP000192393"/>
    </source>
</evidence>
<evidence type="ECO:0000313" key="5">
    <source>
        <dbReference type="EMBL" id="SMC88638.1"/>
    </source>
</evidence>